<gene>
    <name evidence="2" type="ORF">SDC9_132121</name>
</gene>
<dbReference type="InterPro" id="IPR036397">
    <property type="entry name" value="RNaseH_sf"/>
</dbReference>
<dbReference type="Pfam" id="PF13276">
    <property type="entry name" value="HTH_21"/>
    <property type="match status" value="1"/>
</dbReference>
<organism evidence="2">
    <name type="scientific">bioreactor metagenome</name>
    <dbReference type="NCBI Taxonomy" id="1076179"/>
    <lineage>
        <taxon>unclassified sequences</taxon>
        <taxon>metagenomes</taxon>
        <taxon>ecological metagenomes</taxon>
    </lineage>
</organism>
<protein>
    <submittedName>
        <fullName evidence="2">IS3 family transposase ISLbl1</fullName>
    </submittedName>
</protein>
<feature type="domain" description="Integrase catalytic" evidence="1">
    <location>
        <begin position="106"/>
        <end position="270"/>
    </location>
</feature>
<dbReference type="PANTHER" id="PTHR46889">
    <property type="entry name" value="TRANSPOSASE INSF FOR INSERTION SEQUENCE IS3B-RELATED"/>
    <property type="match status" value="1"/>
</dbReference>
<reference evidence="2" key="1">
    <citation type="submission" date="2019-08" db="EMBL/GenBank/DDBJ databases">
        <authorList>
            <person name="Kucharzyk K."/>
            <person name="Murdoch R.W."/>
            <person name="Higgins S."/>
            <person name="Loffler F."/>
        </authorList>
    </citation>
    <scope>NUCLEOTIDE SEQUENCE</scope>
</reference>
<evidence type="ECO:0000259" key="1">
    <source>
        <dbReference type="PROSITE" id="PS50994"/>
    </source>
</evidence>
<dbReference type="InterPro" id="IPR012337">
    <property type="entry name" value="RNaseH-like_sf"/>
</dbReference>
<dbReference type="NCBIfam" id="NF033516">
    <property type="entry name" value="transpos_IS3"/>
    <property type="match status" value="1"/>
</dbReference>
<dbReference type="GO" id="GO:0015074">
    <property type="term" value="P:DNA integration"/>
    <property type="evidence" value="ECO:0007669"/>
    <property type="project" value="InterPro"/>
</dbReference>
<dbReference type="EMBL" id="VSSQ01033451">
    <property type="protein sequence ID" value="MPM85044.1"/>
    <property type="molecule type" value="Genomic_DNA"/>
</dbReference>
<dbReference type="InterPro" id="IPR001584">
    <property type="entry name" value="Integrase_cat-core"/>
</dbReference>
<dbReference type="Pfam" id="PF00665">
    <property type="entry name" value="rve"/>
    <property type="match status" value="1"/>
</dbReference>
<proteinExistence type="predicted"/>
<dbReference type="AlphaFoldDB" id="A0A645D6S9"/>
<name>A0A645D6S9_9ZZZZ</name>
<comment type="caution">
    <text evidence="2">The sequence shown here is derived from an EMBL/GenBank/DDBJ whole genome shotgun (WGS) entry which is preliminary data.</text>
</comment>
<dbReference type="SUPFAM" id="SSF53098">
    <property type="entry name" value="Ribonuclease H-like"/>
    <property type="match status" value="1"/>
</dbReference>
<dbReference type="PANTHER" id="PTHR46889:SF4">
    <property type="entry name" value="TRANSPOSASE INSO FOR INSERTION SEQUENCE ELEMENT IS911B-RELATED"/>
    <property type="match status" value="1"/>
</dbReference>
<dbReference type="InterPro" id="IPR048020">
    <property type="entry name" value="Transpos_IS3"/>
</dbReference>
<dbReference type="GO" id="GO:0003676">
    <property type="term" value="F:nucleic acid binding"/>
    <property type="evidence" value="ECO:0007669"/>
    <property type="project" value="InterPro"/>
</dbReference>
<evidence type="ECO:0000313" key="2">
    <source>
        <dbReference type="EMBL" id="MPM85044.1"/>
    </source>
</evidence>
<dbReference type="Pfam" id="PF13333">
    <property type="entry name" value="rve_2"/>
    <property type="match status" value="1"/>
</dbReference>
<dbReference type="Gene3D" id="3.30.420.10">
    <property type="entry name" value="Ribonuclease H-like superfamily/Ribonuclease H"/>
    <property type="match status" value="1"/>
</dbReference>
<sequence>MMCRVLSVSRSSYYRWIKNPINKREQKHMELSREIKDAYFDAKGRNGSPRLAKDLQASGVNVSRTTVARHMRNMGLRSKLSKKFRVTTDASHNYNVAPNLLNREFNQKEPMRACVSDITYICCKDGFLYLTCVIDLFDRKLIGWSISDNLTASGTVIPAIRMANRNRPFKEGMIFHSDRGIQYACKQTVNLLQYHRVEQSMSGKGNCWDNAVAESFFKSFKTELIYGTKLKTKEQMCLDVFEYIESWYNHKRRFSALGNLTIDEFWKQYNIKKQLIKNVA</sequence>
<dbReference type="InterPro" id="IPR025948">
    <property type="entry name" value="HTH-like_dom"/>
</dbReference>
<dbReference type="PROSITE" id="PS50994">
    <property type="entry name" value="INTEGRASE"/>
    <property type="match status" value="1"/>
</dbReference>
<accession>A0A645D6S9</accession>
<dbReference type="InterPro" id="IPR050900">
    <property type="entry name" value="Transposase_IS3/IS150/IS904"/>
</dbReference>